<name>A0A1M5WWD7_9FIRM</name>
<dbReference type="EMBL" id="FQXV01000004">
    <property type="protein sequence ID" value="SHH91628.1"/>
    <property type="molecule type" value="Genomic_DNA"/>
</dbReference>
<dbReference type="InterPro" id="IPR014975">
    <property type="entry name" value="DUF1836"/>
</dbReference>
<evidence type="ECO:0008006" key="3">
    <source>
        <dbReference type="Google" id="ProtNLM"/>
    </source>
</evidence>
<evidence type="ECO:0000313" key="2">
    <source>
        <dbReference type="Proteomes" id="UP000183995"/>
    </source>
</evidence>
<proteinExistence type="predicted"/>
<dbReference type="Pfam" id="PF08876">
    <property type="entry name" value="DUF1836"/>
    <property type="match status" value="1"/>
</dbReference>
<dbReference type="AlphaFoldDB" id="A0A1M5WWD7"/>
<gene>
    <name evidence="1" type="ORF">SAMN02745823_01415</name>
</gene>
<dbReference type="PANTHER" id="PTHR40056">
    <property type="entry name" value="HYPOTHETICAL CYTOSOLIC PROTEIN"/>
    <property type="match status" value="1"/>
</dbReference>
<dbReference type="OrthoDB" id="1862842at2"/>
<dbReference type="RefSeq" id="WP_073077156.1">
    <property type="nucleotide sequence ID" value="NZ_FQXV01000004.1"/>
</dbReference>
<dbReference type="PANTHER" id="PTHR40056:SF1">
    <property type="entry name" value="DUF1836 DOMAIN-CONTAINING PROTEIN"/>
    <property type="match status" value="1"/>
</dbReference>
<protein>
    <recommendedName>
        <fullName evidence="3">DUF1836 domain-containing protein</fullName>
    </recommendedName>
</protein>
<evidence type="ECO:0000313" key="1">
    <source>
        <dbReference type="EMBL" id="SHH91628.1"/>
    </source>
</evidence>
<reference evidence="1 2" key="1">
    <citation type="submission" date="2016-11" db="EMBL/GenBank/DDBJ databases">
        <authorList>
            <person name="Jaros S."/>
            <person name="Januszkiewicz K."/>
            <person name="Wedrychowicz H."/>
        </authorList>
    </citation>
    <scope>NUCLEOTIDE SEQUENCE [LARGE SCALE GENOMIC DNA]</scope>
    <source>
        <strain evidence="1 2">DSM 10068</strain>
    </source>
</reference>
<accession>A0A1M5WWD7</accession>
<dbReference type="Proteomes" id="UP000183995">
    <property type="component" value="Unassembled WGS sequence"/>
</dbReference>
<sequence length="197" mass="21737">MEDNKYTIPGTIIKIGGVLGAVFAEAGGFLGGKLTPLLGFGSGLLLSQITHIADNLTKETIQNWVKRNFVDPPRKGRFYDENQVARILIFNALRRAVELEDIRLLLQYVNDFSKGTLSEKELFELFNGAVVKTKGIAPGDVEGYEKAAGEELAKSLKQKEGDASKIKEVIFIMLTAYQSSLLKQKADELIFKLKATV</sequence>
<dbReference type="STRING" id="1123282.SAMN02745823_01415"/>
<keyword evidence="2" id="KW-1185">Reference proteome</keyword>
<organism evidence="1 2">
    <name type="scientific">Sporobacter termitidis DSM 10068</name>
    <dbReference type="NCBI Taxonomy" id="1123282"/>
    <lineage>
        <taxon>Bacteria</taxon>
        <taxon>Bacillati</taxon>
        <taxon>Bacillota</taxon>
        <taxon>Clostridia</taxon>
        <taxon>Eubacteriales</taxon>
        <taxon>Oscillospiraceae</taxon>
        <taxon>Sporobacter</taxon>
    </lineage>
</organism>
<dbReference type="Gene3D" id="1.10.1660.10">
    <property type="match status" value="1"/>
</dbReference>